<gene>
    <name evidence="1" type="ORF">HHL10_21020</name>
</gene>
<protein>
    <submittedName>
        <fullName evidence="1">Uncharacterized protein</fullName>
    </submittedName>
</protein>
<accession>A0A848FEG9</accession>
<comment type="caution">
    <text evidence="1">The sequence shown here is derived from an EMBL/GenBank/DDBJ whole genome shotgun (WGS) entry which is preliminary data.</text>
</comment>
<proteinExistence type="predicted"/>
<dbReference type="Proteomes" id="UP000574067">
    <property type="component" value="Unassembled WGS sequence"/>
</dbReference>
<dbReference type="AlphaFoldDB" id="A0A848FEG9"/>
<sequence length="51" mass="5426">MPPPKGGSGEPQPLRRIELALDVPTEDGDTVVRLLTNLAPEAMDACTIARL</sequence>
<organism evidence="1 2">
    <name type="scientific">Azohydromonas caseinilytica</name>
    <dbReference type="NCBI Taxonomy" id="2728836"/>
    <lineage>
        <taxon>Bacteria</taxon>
        <taxon>Pseudomonadati</taxon>
        <taxon>Pseudomonadota</taxon>
        <taxon>Betaproteobacteria</taxon>
        <taxon>Burkholderiales</taxon>
        <taxon>Sphaerotilaceae</taxon>
        <taxon>Azohydromonas</taxon>
    </lineage>
</organism>
<keyword evidence="2" id="KW-1185">Reference proteome</keyword>
<dbReference type="RefSeq" id="WP_169162354.1">
    <property type="nucleotide sequence ID" value="NZ_JABBFW010000018.1"/>
</dbReference>
<evidence type="ECO:0000313" key="2">
    <source>
        <dbReference type="Proteomes" id="UP000574067"/>
    </source>
</evidence>
<dbReference type="EMBL" id="JABBFW010000018">
    <property type="protein sequence ID" value="NML17456.1"/>
    <property type="molecule type" value="Genomic_DNA"/>
</dbReference>
<name>A0A848FEG9_9BURK</name>
<reference evidence="1 2" key="1">
    <citation type="submission" date="2020-04" db="EMBL/GenBank/DDBJ databases">
        <title>Azohydromonas sp. isolated from soil.</title>
        <authorList>
            <person name="Dahal R.H."/>
        </authorList>
    </citation>
    <scope>NUCLEOTIDE SEQUENCE [LARGE SCALE GENOMIC DNA]</scope>
    <source>
        <strain evidence="1 2">G-1-1-14</strain>
    </source>
</reference>
<evidence type="ECO:0000313" key="1">
    <source>
        <dbReference type="EMBL" id="NML17456.1"/>
    </source>
</evidence>